<comment type="caution">
    <text evidence="1">The sequence shown here is derived from an EMBL/GenBank/DDBJ whole genome shotgun (WGS) entry which is preliminary data.</text>
</comment>
<dbReference type="Proteomes" id="UP000036403">
    <property type="component" value="Unassembled WGS sequence"/>
</dbReference>
<reference evidence="1 2" key="1">
    <citation type="submission" date="2015-04" db="EMBL/GenBank/DDBJ databases">
        <title>Lasius niger genome sequencing.</title>
        <authorList>
            <person name="Konorov E.A."/>
            <person name="Nikitin M.A."/>
            <person name="Kirill M.V."/>
            <person name="Chang P."/>
        </authorList>
    </citation>
    <scope>NUCLEOTIDE SEQUENCE [LARGE SCALE GENOMIC DNA]</scope>
    <source>
        <tissue evidence="1">Whole</tissue>
    </source>
</reference>
<dbReference type="PaxDb" id="67767-A0A0J7MWS5"/>
<proteinExistence type="predicted"/>
<name>A0A0J7MWS5_LASNI</name>
<evidence type="ECO:0000313" key="1">
    <source>
        <dbReference type="EMBL" id="KMQ84905.1"/>
    </source>
</evidence>
<dbReference type="AlphaFoldDB" id="A0A0J7MWS5"/>
<sequence>MGTVINKKLLQRQMVQKVKDNYDGLSLEKLKNVEFQMQEIEDDTETTLNDKFESLNNLETNNNVEAILQDQQKAMLTQVIHDENDDYYEQYTIYPLYEKKANKSATALYQMLKVQDLPLTNREKNLDVMCFPDLYPFEELHKAFETAKQLVQCLDDNLQKQQSQDNPENPIGVQNIEAGEAMQDFKDLGDKVIREIDVSEMIAKLNRDQKRVFDKVINTVQSDKSVLRLYVSGE</sequence>
<accession>A0A0J7MWS5</accession>
<dbReference type="STRING" id="67767.A0A0J7MWS5"/>
<dbReference type="OrthoDB" id="416437at2759"/>
<gene>
    <name evidence="1" type="ORF">RF55_16912</name>
</gene>
<evidence type="ECO:0000313" key="2">
    <source>
        <dbReference type="Proteomes" id="UP000036403"/>
    </source>
</evidence>
<dbReference type="EMBL" id="LBMM01015169">
    <property type="protein sequence ID" value="KMQ84905.1"/>
    <property type="molecule type" value="Genomic_DNA"/>
</dbReference>
<keyword evidence="2" id="KW-1185">Reference proteome</keyword>
<feature type="non-terminal residue" evidence="1">
    <location>
        <position position="234"/>
    </location>
</feature>
<organism evidence="1 2">
    <name type="scientific">Lasius niger</name>
    <name type="common">Black garden ant</name>
    <dbReference type="NCBI Taxonomy" id="67767"/>
    <lineage>
        <taxon>Eukaryota</taxon>
        <taxon>Metazoa</taxon>
        <taxon>Ecdysozoa</taxon>
        <taxon>Arthropoda</taxon>
        <taxon>Hexapoda</taxon>
        <taxon>Insecta</taxon>
        <taxon>Pterygota</taxon>
        <taxon>Neoptera</taxon>
        <taxon>Endopterygota</taxon>
        <taxon>Hymenoptera</taxon>
        <taxon>Apocrita</taxon>
        <taxon>Aculeata</taxon>
        <taxon>Formicoidea</taxon>
        <taxon>Formicidae</taxon>
        <taxon>Formicinae</taxon>
        <taxon>Lasius</taxon>
        <taxon>Lasius</taxon>
    </lineage>
</organism>
<protein>
    <submittedName>
        <fullName evidence="1">Dna repair and recombination protein mitochondrial</fullName>
    </submittedName>
</protein>